<name>A0ABN9WRD2_9DINO</name>
<evidence type="ECO:0000256" key="1">
    <source>
        <dbReference type="SAM" id="Coils"/>
    </source>
</evidence>
<accession>A0ABN9WRD2</accession>
<reference evidence="3" key="1">
    <citation type="submission" date="2023-10" db="EMBL/GenBank/DDBJ databases">
        <authorList>
            <person name="Chen Y."/>
            <person name="Shah S."/>
            <person name="Dougan E. K."/>
            <person name="Thang M."/>
            <person name="Chan C."/>
        </authorList>
    </citation>
    <scope>NUCLEOTIDE SEQUENCE [LARGE SCALE GENOMIC DNA]</scope>
</reference>
<evidence type="ECO:0000313" key="4">
    <source>
        <dbReference type="Proteomes" id="UP001189429"/>
    </source>
</evidence>
<evidence type="ECO:0000256" key="2">
    <source>
        <dbReference type="SAM" id="MobiDB-lite"/>
    </source>
</evidence>
<gene>
    <name evidence="3" type="ORF">PCOR1329_LOCUS69856</name>
</gene>
<keyword evidence="1" id="KW-0175">Coiled coil</keyword>
<organism evidence="3 4">
    <name type="scientific">Prorocentrum cordatum</name>
    <dbReference type="NCBI Taxonomy" id="2364126"/>
    <lineage>
        <taxon>Eukaryota</taxon>
        <taxon>Sar</taxon>
        <taxon>Alveolata</taxon>
        <taxon>Dinophyceae</taxon>
        <taxon>Prorocentrales</taxon>
        <taxon>Prorocentraceae</taxon>
        <taxon>Prorocentrum</taxon>
    </lineage>
</organism>
<protein>
    <submittedName>
        <fullName evidence="3">Uncharacterized protein</fullName>
    </submittedName>
</protein>
<dbReference type="EMBL" id="CAUYUJ010019188">
    <property type="protein sequence ID" value="CAK0889289.1"/>
    <property type="molecule type" value="Genomic_DNA"/>
</dbReference>
<proteinExistence type="predicted"/>
<feature type="coiled-coil region" evidence="1">
    <location>
        <begin position="502"/>
        <end position="529"/>
    </location>
</feature>
<feature type="region of interest" description="Disordered" evidence="2">
    <location>
        <begin position="554"/>
        <end position="577"/>
    </location>
</feature>
<sequence length="577" mass="62855">MAAKHGPELQSLAFSTSENMLGRELRKPFAKHKISWTKEHQVSSEPNKKSDDIYESTVSLHDPCMARRWCSILAQQRQAVPIAIIGLGEADPTHARAVLQIPVPRVGAGAGKPKKTFLKGAIYQFGQGEVTCQTNIATVQALADDQLAATPRVTIYEKDAVHANPDISQLSQAQFLGATPILTQRGSRDTLGADKNTRYKHAKKPEARIALDDQLREHFTKIIHTIKPGAKLLEPPSRMMRAGTEEAVTPTREGRTWSVTFVVAKGEVLAYLKLSGFKGITFANSYSGNPEQAEKDKEDTFVVWLPSATATLHEAYEIALKCDGHQGVMRSDKRSVGIRMARTSPQAKELAIEVSGNAASLARQKFRIDHIPPNMASNPRIQTVAADLHWQCEVANVGYGSREQSHYAIVKAYAPPGSTCWRVGHGKQPWVITAMADKPELQQTDAAPTIVLADELDKARAQKMQPTQQPPASGPTAAAVVATKHTMGGPTWLTHLRPAGALHQTACRIDNLDQDITALRQQIQGTTINNAVQRLHALDGLQLGIDAIMNKLGVRPGGRPEGAPAAKTPRTEENTPR</sequence>
<evidence type="ECO:0000313" key="3">
    <source>
        <dbReference type="EMBL" id="CAK0889289.1"/>
    </source>
</evidence>
<dbReference type="Proteomes" id="UP001189429">
    <property type="component" value="Unassembled WGS sequence"/>
</dbReference>
<keyword evidence="4" id="KW-1185">Reference proteome</keyword>
<comment type="caution">
    <text evidence="3">The sequence shown here is derived from an EMBL/GenBank/DDBJ whole genome shotgun (WGS) entry which is preliminary data.</text>
</comment>